<evidence type="ECO:0000259" key="11">
    <source>
        <dbReference type="Pfam" id="PF07479"/>
    </source>
</evidence>
<evidence type="ECO:0000313" key="13">
    <source>
        <dbReference type="Proteomes" id="UP000279271"/>
    </source>
</evidence>
<evidence type="ECO:0000259" key="10">
    <source>
        <dbReference type="Pfam" id="PF01210"/>
    </source>
</evidence>
<evidence type="ECO:0000256" key="2">
    <source>
        <dbReference type="ARBA" id="ARBA00023002"/>
    </source>
</evidence>
<dbReference type="EC" id="1.1.1.8" evidence="8"/>
<dbReference type="Pfam" id="PF01210">
    <property type="entry name" value="NAD_Gly3P_dh_N"/>
    <property type="match status" value="1"/>
</dbReference>
<organism evidence="12 13">
    <name type="scientific">Auxenochlorella protothecoides</name>
    <name type="common">Green microalga</name>
    <name type="synonym">Chlorella protothecoides</name>
    <dbReference type="NCBI Taxonomy" id="3075"/>
    <lineage>
        <taxon>Eukaryota</taxon>
        <taxon>Viridiplantae</taxon>
        <taxon>Chlorophyta</taxon>
        <taxon>core chlorophytes</taxon>
        <taxon>Trebouxiophyceae</taxon>
        <taxon>Chlorellales</taxon>
        <taxon>Chlorellaceae</taxon>
        <taxon>Auxenochlorella</taxon>
    </lineage>
</organism>
<gene>
    <name evidence="12" type="ORF">APUTEX25_004090</name>
</gene>
<dbReference type="GO" id="GO:0141152">
    <property type="term" value="F:glycerol-3-phosphate dehydrogenase (NAD+) activity"/>
    <property type="evidence" value="ECO:0007669"/>
    <property type="project" value="UniProtKB-UniRule"/>
</dbReference>
<dbReference type="HAMAP" id="MF_00394">
    <property type="entry name" value="NAD_Glyc3P_dehydrog"/>
    <property type="match status" value="1"/>
</dbReference>
<feature type="compositionally biased region" description="Basic residues" evidence="9">
    <location>
        <begin position="112"/>
        <end position="123"/>
    </location>
</feature>
<dbReference type="PANTHER" id="PTHR11728:SF1">
    <property type="entry name" value="GLYCEROL-3-PHOSPHATE DEHYDROGENASE [NAD(+)] 2, CHLOROPLASTIC"/>
    <property type="match status" value="1"/>
</dbReference>
<name>A0A3M7L6Y9_AUXPR</name>
<feature type="region of interest" description="Disordered" evidence="9">
    <location>
        <begin position="1"/>
        <end position="176"/>
    </location>
</feature>
<evidence type="ECO:0000313" key="12">
    <source>
        <dbReference type="EMBL" id="RMZ57256.1"/>
    </source>
</evidence>
<dbReference type="InterPro" id="IPR036291">
    <property type="entry name" value="NAD(P)-bd_dom_sf"/>
</dbReference>
<dbReference type="Proteomes" id="UP000279271">
    <property type="component" value="Unassembled WGS sequence"/>
</dbReference>
<dbReference type="Gene3D" id="1.10.1040.10">
    <property type="entry name" value="N-(1-d-carboxylethyl)-l-norvaline Dehydrogenase, domain 2"/>
    <property type="match status" value="1"/>
</dbReference>
<proteinExistence type="inferred from homology"/>
<dbReference type="InterPro" id="IPR013328">
    <property type="entry name" value="6PGD_dom2"/>
</dbReference>
<dbReference type="InterPro" id="IPR008927">
    <property type="entry name" value="6-PGluconate_DH-like_C_sf"/>
</dbReference>
<dbReference type="GO" id="GO:0051287">
    <property type="term" value="F:NAD binding"/>
    <property type="evidence" value="ECO:0007669"/>
    <property type="project" value="UniProtKB-UniRule"/>
</dbReference>
<dbReference type="PANTHER" id="PTHR11728">
    <property type="entry name" value="GLYCEROL-3-PHOSPHATE DEHYDROGENASE"/>
    <property type="match status" value="1"/>
</dbReference>
<dbReference type="SUPFAM" id="SSF48179">
    <property type="entry name" value="6-phosphogluconate dehydrogenase C-terminal domain-like"/>
    <property type="match status" value="1"/>
</dbReference>
<evidence type="ECO:0000256" key="6">
    <source>
        <dbReference type="ARBA" id="ARBA00084116"/>
    </source>
</evidence>
<comment type="subcellular location">
    <subcellularLocation>
        <location evidence="5">Glycosome</location>
    </subcellularLocation>
</comment>
<dbReference type="InterPro" id="IPR006168">
    <property type="entry name" value="G3P_DH_NAD-dep"/>
</dbReference>
<dbReference type="Pfam" id="PF07479">
    <property type="entry name" value="NAD_Gly3P_dh_C"/>
    <property type="match status" value="1"/>
</dbReference>
<keyword evidence="2 7" id="KW-0560">Oxidoreductase</keyword>
<evidence type="ECO:0000256" key="4">
    <source>
        <dbReference type="ARBA" id="ARBA00048683"/>
    </source>
</evidence>
<dbReference type="PRINTS" id="PR00077">
    <property type="entry name" value="GPDHDRGNASE"/>
</dbReference>
<protein>
    <recommendedName>
        <fullName evidence="8">Glycerol-3-phosphate dehydrogenase [NAD(+)]</fullName>
        <ecNumber evidence="8">1.1.1.8</ecNumber>
    </recommendedName>
</protein>
<dbReference type="GO" id="GO:0020015">
    <property type="term" value="C:glycosome"/>
    <property type="evidence" value="ECO:0007669"/>
    <property type="project" value="UniProtKB-SubCell"/>
</dbReference>
<dbReference type="AlphaFoldDB" id="A0A3M7L6Y9"/>
<comment type="caution">
    <text evidence="12">The sequence shown here is derived from an EMBL/GenBank/DDBJ whole genome shotgun (WGS) entry which is preliminary data.</text>
</comment>
<comment type="similarity">
    <text evidence="1 7">Belongs to the NAD-dependent glycerol-3-phosphate dehydrogenase family.</text>
</comment>
<dbReference type="NCBIfam" id="NF000942">
    <property type="entry name" value="PRK00094.1-4"/>
    <property type="match status" value="1"/>
</dbReference>
<feature type="non-terminal residue" evidence="12">
    <location>
        <position position="1"/>
    </location>
</feature>
<keyword evidence="6" id="KW-0327">Glycosome</keyword>
<evidence type="ECO:0000256" key="5">
    <source>
        <dbReference type="ARBA" id="ARBA00060503"/>
    </source>
</evidence>
<evidence type="ECO:0000256" key="7">
    <source>
        <dbReference type="RuleBase" id="RU000437"/>
    </source>
</evidence>
<dbReference type="InterPro" id="IPR011128">
    <property type="entry name" value="G3P_DH_NAD-dep_N"/>
</dbReference>
<dbReference type="InterPro" id="IPR006109">
    <property type="entry name" value="G3P_DH_NAD-dep_C"/>
</dbReference>
<comment type="catalytic activity">
    <reaction evidence="4 8">
        <text>sn-glycerol 3-phosphate + NAD(+) = dihydroxyacetone phosphate + NADH + H(+)</text>
        <dbReference type="Rhea" id="RHEA:11092"/>
        <dbReference type="ChEBI" id="CHEBI:15378"/>
        <dbReference type="ChEBI" id="CHEBI:57540"/>
        <dbReference type="ChEBI" id="CHEBI:57597"/>
        <dbReference type="ChEBI" id="CHEBI:57642"/>
        <dbReference type="ChEBI" id="CHEBI:57945"/>
        <dbReference type="EC" id="1.1.1.8"/>
    </reaction>
</comment>
<feature type="domain" description="Glycerol-3-phosphate dehydrogenase NAD-dependent N-terminal" evidence="10">
    <location>
        <begin position="213"/>
        <end position="371"/>
    </location>
</feature>
<dbReference type="Gene3D" id="3.40.50.720">
    <property type="entry name" value="NAD(P)-binding Rossmann-like Domain"/>
    <property type="match status" value="1"/>
</dbReference>
<evidence type="ECO:0000256" key="3">
    <source>
        <dbReference type="ARBA" id="ARBA00023027"/>
    </source>
</evidence>
<dbReference type="EMBL" id="QOKY01000128">
    <property type="protein sequence ID" value="RMZ57256.1"/>
    <property type="molecule type" value="Genomic_DNA"/>
</dbReference>
<accession>A0A3M7L6Y9</accession>
<keyword evidence="3 7" id="KW-0520">NAD</keyword>
<dbReference type="SUPFAM" id="SSF51735">
    <property type="entry name" value="NAD(P)-binding Rossmann-fold domains"/>
    <property type="match status" value="1"/>
</dbReference>
<dbReference type="FunFam" id="3.40.50.720:FF:000019">
    <property type="entry name" value="Glycerol-3-phosphate dehydrogenase [NAD(P)+]"/>
    <property type="match status" value="1"/>
</dbReference>
<feature type="compositionally biased region" description="Low complexity" evidence="9">
    <location>
        <begin position="133"/>
        <end position="142"/>
    </location>
</feature>
<feature type="domain" description="Glycerol-3-phosphate dehydrogenase NAD-dependent C-terminal" evidence="11">
    <location>
        <begin position="391"/>
        <end position="531"/>
    </location>
</feature>
<dbReference type="PROSITE" id="PS00957">
    <property type="entry name" value="NAD_G3PDH"/>
    <property type="match status" value="1"/>
</dbReference>
<dbReference type="NCBIfam" id="NF000940">
    <property type="entry name" value="PRK00094.1-2"/>
    <property type="match status" value="1"/>
</dbReference>
<dbReference type="GO" id="GO:0046168">
    <property type="term" value="P:glycerol-3-phosphate catabolic process"/>
    <property type="evidence" value="ECO:0007669"/>
    <property type="project" value="UniProtKB-UniRule"/>
</dbReference>
<evidence type="ECO:0000256" key="9">
    <source>
        <dbReference type="SAM" id="MobiDB-lite"/>
    </source>
</evidence>
<dbReference type="GO" id="GO:0005975">
    <property type="term" value="P:carbohydrate metabolic process"/>
    <property type="evidence" value="ECO:0007669"/>
    <property type="project" value="InterPro"/>
</dbReference>
<evidence type="ECO:0000256" key="1">
    <source>
        <dbReference type="ARBA" id="ARBA00011009"/>
    </source>
</evidence>
<sequence length="542" mass="57973">SLLPPSHLLNTTSHQHPETLRPWMPWPTQRGKLPGPQVPSPGRQLQLDPGGRRVWRSSRPTSTTCGPSVRPDSVTGPAAEDPGGLEDSQPPEVGLGPSVSLGRLADADVKKERRRDKPRKADKRRLADRDPNPSAGPGTPRPRGARRCWRTRPSPPPRWPWPGSLAGADAGAGHVGHRSRASVRAEWKNIMRWSRLFKLRRIRRRGTALRLRKVVVFGGGSFGTALATALARQHPDAVVYMLLRDPYLACEMNEGHVNTRYLPAWVLPPNIVATTSAREAIEGSQYAIHAVPVQQTRSFLQSIKTLLPPTLPLVSVSKGLEVSSGHVLSDVIPSALGRKQPTVYLSGPSFAAELMDSKPTGVVAASKDKALAEAVQHVFASPTFRVNTSTDVVGVEVCGALKNVLAIAAGIVEGLDLGHNAMAALVAQGCAEIRWLAEKMGARGATLSGPAGLGDIILTCYGSLSRNRSVGVRLGRGEPLADILGSSHQVAEGVATAGVVVGLARKYRVQLPVLTAVAQILDGHISAREAVFELMNLPQVDE</sequence>
<evidence type="ECO:0000256" key="8">
    <source>
        <dbReference type="RuleBase" id="RU361243"/>
    </source>
</evidence>
<dbReference type="GO" id="GO:0005829">
    <property type="term" value="C:cytosol"/>
    <property type="evidence" value="ECO:0007669"/>
    <property type="project" value="TreeGrafter"/>
</dbReference>
<dbReference type="FunFam" id="1.10.1040.10:FF:000001">
    <property type="entry name" value="Glycerol-3-phosphate dehydrogenase [NAD(P)+]"/>
    <property type="match status" value="1"/>
</dbReference>
<reference evidence="13" key="1">
    <citation type="journal article" date="2018" name="Algal Res.">
        <title>Characterization of plant carbon substrate utilization by Auxenochlorella protothecoides.</title>
        <authorList>
            <person name="Vogler B.W."/>
            <person name="Starkenburg S.R."/>
            <person name="Sudasinghe N."/>
            <person name="Schambach J.Y."/>
            <person name="Rollin J.A."/>
            <person name="Pattathil S."/>
            <person name="Barry A.N."/>
        </authorList>
    </citation>
    <scope>NUCLEOTIDE SEQUENCE [LARGE SCALE GENOMIC DNA]</scope>
    <source>
        <strain evidence="13">UTEX 25</strain>
    </source>
</reference>